<accession>A0ABW7N2H3</accession>
<evidence type="ECO:0000259" key="2">
    <source>
        <dbReference type="PROSITE" id="PS50110"/>
    </source>
</evidence>
<evidence type="ECO:0000313" key="4">
    <source>
        <dbReference type="Proteomes" id="UP001610100"/>
    </source>
</evidence>
<organism evidence="3 4">
    <name type="scientific">Gaetbulibacter aestuarii</name>
    <dbReference type="NCBI Taxonomy" id="1502358"/>
    <lineage>
        <taxon>Bacteria</taxon>
        <taxon>Pseudomonadati</taxon>
        <taxon>Bacteroidota</taxon>
        <taxon>Flavobacteriia</taxon>
        <taxon>Flavobacteriales</taxon>
        <taxon>Flavobacteriaceae</taxon>
        <taxon>Gaetbulibacter</taxon>
    </lineage>
</organism>
<dbReference type="InterPro" id="IPR001789">
    <property type="entry name" value="Sig_transdc_resp-reg_receiver"/>
</dbReference>
<feature type="domain" description="Response regulatory" evidence="2">
    <location>
        <begin position="4"/>
        <end position="126"/>
    </location>
</feature>
<dbReference type="PANTHER" id="PTHR44520:SF2">
    <property type="entry name" value="RESPONSE REGULATOR RCP1"/>
    <property type="match status" value="1"/>
</dbReference>
<sequence length="132" mass="15606">MNLQPVIVDNDDILCFLINKLLKLSGFPSPIWFLSGGDALERIKKEQNSDTTYAIFLDINMPEMNGWQFIEHLESITFKSKYFIYIITSSVDDRDKVKAYQYKSVYNYYVKPLKQNDFELLKKSPELRPFFK</sequence>
<dbReference type="SUPFAM" id="SSF52172">
    <property type="entry name" value="CheY-like"/>
    <property type="match status" value="1"/>
</dbReference>
<protein>
    <submittedName>
        <fullName evidence="3">Response regulator</fullName>
    </submittedName>
</protein>
<dbReference type="Gene3D" id="3.40.50.2300">
    <property type="match status" value="1"/>
</dbReference>
<feature type="modified residue" description="4-aspartylphosphate" evidence="1">
    <location>
        <position position="58"/>
    </location>
</feature>
<dbReference type="PROSITE" id="PS50110">
    <property type="entry name" value="RESPONSE_REGULATORY"/>
    <property type="match status" value="1"/>
</dbReference>
<dbReference type="CDD" id="cd00156">
    <property type="entry name" value="REC"/>
    <property type="match status" value="1"/>
</dbReference>
<proteinExistence type="predicted"/>
<name>A0ABW7N2H3_9FLAO</name>
<keyword evidence="1" id="KW-0597">Phosphoprotein</keyword>
<comment type="caution">
    <text evidence="3">The sequence shown here is derived from an EMBL/GenBank/DDBJ whole genome shotgun (WGS) entry which is preliminary data.</text>
</comment>
<evidence type="ECO:0000313" key="3">
    <source>
        <dbReference type="EMBL" id="MFH6771702.1"/>
    </source>
</evidence>
<dbReference type="Pfam" id="PF00072">
    <property type="entry name" value="Response_reg"/>
    <property type="match status" value="1"/>
</dbReference>
<dbReference type="InterPro" id="IPR052893">
    <property type="entry name" value="TCS_response_regulator"/>
</dbReference>
<gene>
    <name evidence="3" type="ORF">V8G58_07120</name>
</gene>
<dbReference type="RefSeq" id="WP_344740867.1">
    <property type="nucleotide sequence ID" value="NZ_BAABAY010000002.1"/>
</dbReference>
<dbReference type="Proteomes" id="UP001610100">
    <property type="component" value="Unassembled WGS sequence"/>
</dbReference>
<dbReference type="EMBL" id="JBAWKB010000002">
    <property type="protein sequence ID" value="MFH6771702.1"/>
    <property type="molecule type" value="Genomic_DNA"/>
</dbReference>
<reference evidence="3 4" key="1">
    <citation type="submission" date="2024-02" db="EMBL/GenBank/DDBJ databases">
        <title>A Gaetbulibacter species isolated from tidal flats and genomic insights of their niches.</title>
        <authorList>
            <person name="Ye Y."/>
        </authorList>
    </citation>
    <scope>NUCLEOTIDE SEQUENCE [LARGE SCALE GENOMIC DNA]</scope>
    <source>
        <strain evidence="3 4">KYW382</strain>
    </source>
</reference>
<keyword evidence="4" id="KW-1185">Reference proteome</keyword>
<dbReference type="InterPro" id="IPR011006">
    <property type="entry name" value="CheY-like_superfamily"/>
</dbReference>
<dbReference type="SMART" id="SM00448">
    <property type="entry name" value="REC"/>
    <property type="match status" value="1"/>
</dbReference>
<dbReference type="PANTHER" id="PTHR44520">
    <property type="entry name" value="RESPONSE REGULATOR RCP1-RELATED"/>
    <property type="match status" value="1"/>
</dbReference>
<evidence type="ECO:0000256" key="1">
    <source>
        <dbReference type="PROSITE-ProRule" id="PRU00169"/>
    </source>
</evidence>